<feature type="transmembrane region" description="Helical" evidence="1">
    <location>
        <begin position="235"/>
        <end position="260"/>
    </location>
</feature>
<evidence type="ECO:0000256" key="1">
    <source>
        <dbReference type="SAM" id="Phobius"/>
    </source>
</evidence>
<dbReference type="OrthoDB" id="3357408at2759"/>
<dbReference type="AlphaFoldDB" id="A0A2A9NHF7"/>
<reference evidence="2 3" key="1">
    <citation type="submission" date="2014-02" db="EMBL/GenBank/DDBJ databases">
        <title>Transposable element dynamics among asymbiotic and ectomycorrhizal Amanita fungi.</title>
        <authorList>
            <consortium name="DOE Joint Genome Institute"/>
            <person name="Hess J."/>
            <person name="Skrede I."/>
            <person name="Wolfe B."/>
            <person name="LaButti K."/>
            <person name="Ohm R.A."/>
            <person name="Grigoriev I.V."/>
            <person name="Pringle A."/>
        </authorList>
    </citation>
    <scope>NUCLEOTIDE SEQUENCE [LARGE SCALE GENOMIC DNA]</scope>
    <source>
        <strain evidence="2 3">SKay4041</strain>
    </source>
</reference>
<keyword evidence="1" id="KW-0472">Membrane</keyword>
<feature type="transmembrane region" description="Helical" evidence="1">
    <location>
        <begin position="187"/>
        <end position="215"/>
    </location>
</feature>
<keyword evidence="1" id="KW-1133">Transmembrane helix</keyword>
<evidence type="ECO:0008006" key="4">
    <source>
        <dbReference type="Google" id="ProtNLM"/>
    </source>
</evidence>
<evidence type="ECO:0000313" key="2">
    <source>
        <dbReference type="EMBL" id="PFH47711.1"/>
    </source>
</evidence>
<proteinExistence type="predicted"/>
<organism evidence="2 3">
    <name type="scientific">Amanita thiersii Skay4041</name>
    <dbReference type="NCBI Taxonomy" id="703135"/>
    <lineage>
        <taxon>Eukaryota</taxon>
        <taxon>Fungi</taxon>
        <taxon>Dikarya</taxon>
        <taxon>Basidiomycota</taxon>
        <taxon>Agaricomycotina</taxon>
        <taxon>Agaricomycetes</taxon>
        <taxon>Agaricomycetidae</taxon>
        <taxon>Agaricales</taxon>
        <taxon>Pluteineae</taxon>
        <taxon>Amanitaceae</taxon>
        <taxon>Amanita</taxon>
    </lineage>
</organism>
<dbReference type="EMBL" id="KZ302096">
    <property type="protein sequence ID" value="PFH47711.1"/>
    <property type="molecule type" value="Genomic_DNA"/>
</dbReference>
<feature type="transmembrane region" description="Helical" evidence="1">
    <location>
        <begin position="84"/>
        <end position="111"/>
    </location>
</feature>
<keyword evidence="1" id="KW-0812">Transmembrane</keyword>
<feature type="transmembrane region" description="Helical" evidence="1">
    <location>
        <begin position="117"/>
        <end position="140"/>
    </location>
</feature>
<gene>
    <name evidence="2" type="ORF">AMATHDRAFT_6485</name>
</gene>
<sequence length="343" mass="38740">MHSSSYPDDLFPSMLNSSSVELLSGSILNVILPSDTDAIELLIISTIMQAFFYGLYFASFLLSMRWLLFDDREFKIRKPIKWPLVITCATLNLLLALDFTFSLDLILAYYRGDDTPAISNAVVVVADCLIILITDVVLIYRCWVVYSRQWHIIYFPLGLWLCDIGCMAAFVYWSIGLIIGSITSSEIYQTVFFISLTVYICTILINVYATSVIIVRIRKVARQTNNSTSGGTLHFVIRIVAESGFLFTLMTGLVLISLILSRVWPESANFQVVLSAVNFPVIGIAFNLILIRTSQQRSNSEPDKKQVSSIHFQERNTDVMSRIYDGYGESNLEDLEIKKVLVP</sequence>
<feature type="transmembrane region" description="Helical" evidence="1">
    <location>
        <begin position="41"/>
        <end position="63"/>
    </location>
</feature>
<protein>
    <recommendedName>
        <fullName evidence="4">G-protein coupled receptors family 1 profile domain-containing protein</fullName>
    </recommendedName>
</protein>
<feature type="transmembrane region" description="Helical" evidence="1">
    <location>
        <begin position="272"/>
        <end position="291"/>
    </location>
</feature>
<evidence type="ECO:0000313" key="3">
    <source>
        <dbReference type="Proteomes" id="UP000242287"/>
    </source>
</evidence>
<feature type="transmembrane region" description="Helical" evidence="1">
    <location>
        <begin position="152"/>
        <end position="175"/>
    </location>
</feature>
<accession>A0A2A9NHF7</accession>
<name>A0A2A9NHF7_9AGAR</name>
<dbReference type="Proteomes" id="UP000242287">
    <property type="component" value="Unassembled WGS sequence"/>
</dbReference>
<keyword evidence="3" id="KW-1185">Reference proteome</keyword>